<evidence type="ECO:0000313" key="2">
    <source>
        <dbReference type="Proteomes" id="UP001497516"/>
    </source>
</evidence>
<reference evidence="1 2" key="1">
    <citation type="submission" date="2024-04" db="EMBL/GenBank/DDBJ databases">
        <authorList>
            <person name="Fracassetti M."/>
        </authorList>
    </citation>
    <scope>NUCLEOTIDE SEQUENCE [LARGE SCALE GENOMIC DNA]</scope>
</reference>
<proteinExistence type="predicted"/>
<gene>
    <name evidence="1" type="ORF">LTRI10_LOCUS29859</name>
</gene>
<dbReference type="EMBL" id="OZ034818">
    <property type="protein sequence ID" value="CAL1388966.1"/>
    <property type="molecule type" value="Genomic_DNA"/>
</dbReference>
<organism evidence="1 2">
    <name type="scientific">Linum trigynum</name>
    <dbReference type="NCBI Taxonomy" id="586398"/>
    <lineage>
        <taxon>Eukaryota</taxon>
        <taxon>Viridiplantae</taxon>
        <taxon>Streptophyta</taxon>
        <taxon>Embryophyta</taxon>
        <taxon>Tracheophyta</taxon>
        <taxon>Spermatophyta</taxon>
        <taxon>Magnoliopsida</taxon>
        <taxon>eudicotyledons</taxon>
        <taxon>Gunneridae</taxon>
        <taxon>Pentapetalae</taxon>
        <taxon>rosids</taxon>
        <taxon>fabids</taxon>
        <taxon>Malpighiales</taxon>
        <taxon>Linaceae</taxon>
        <taxon>Linum</taxon>
    </lineage>
</organism>
<name>A0AAV2ESM4_9ROSI</name>
<dbReference type="AlphaFoldDB" id="A0AAV2ESM4"/>
<evidence type="ECO:0000313" key="1">
    <source>
        <dbReference type="EMBL" id="CAL1388966.1"/>
    </source>
</evidence>
<dbReference type="Proteomes" id="UP001497516">
    <property type="component" value="Chromosome 5"/>
</dbReference>
<sequence>MRIWNSDIPLVDGVTGTLPVVAHLSVVGSPAPSGSPSIPSFIRFAGILTRFLHNLNQLRTESSNPPIRYSLGRK</sequence>
<protein>
    <submittedName>
        <fullName evidence="1">Uncharacterized protein</fullName>
    </submittedName>
</protein>
<keyword evidence="2" id="KW-1185">Reference proteome</keyword>
<accession>A0AAV2ESM4</accession>